<evidence type="ECO:0000313" key="2">
    <source>
        <dbReference type="Proteomes" id="UP000712600"/>
    </source>
</evidence>
<sequence length="122" mass="13953">MTSNTKPDIIACLGAWYTWDQILQTSLEVLIISEMCRFGQLTYELWELFILIAVYQLCLEGRLAQRLVRDGSCVLRYHSWDGLVITTSSTVGLPEDKSSYFWSRAEFNCIHSTCRGVIGYGE</sequence>
<protein>
    <submittedName>
        <fullName evidence="1">Uncharacterized protein</fullName>
    </submittedName>
</protein>
<accession>A0A8S9N427</accession>
<reference evidence="1" key="1">
    <citation type="submission" date="2019-12" db="EMBL/GenBank/DDBJ databases">
        <title>Genome sequencing and annotation of Brassica cretica.</title>
        <authorList>
            <person name="Studholme D.J."/>
            <person name="Sarris P."/>
        </authorList>
    </citation>
    <scope>NUCLEOTIDE SEQUENCE</scope>
    <source>
        <strain evidence="1">PFS-109/04</strain>
        <tissue evidence="1">Leaf</tissue>
    </source>
</reference>
<gene>
    <name evidence="1" type="ORF">F2Q69_00053626</name>
</gene>
<organism evidence="1 2">
    <name type="scientific">Brassica cretica</name>
    <name type="common">Mustard</name>
    <dbReference type="NCBI Taxonomy" id="69181"/>
    <lineage>
        <taxon>Eukaryota</taxon>
        <taxon>Viridiplantae</taxon>
        <taxon>Streptophyta</taxon>
        <taxon>Embryophyta</taxon>
        <taxon>Tracheophyta</taxon>
        <taxon>Spermatophyta</taxon>
        <taxon>Magnoliopsida</taxon>
        <taxon>eudicotyledons</taxon>
        <taxon>Gunneridae</taxon>
        <taxon>Pentapetalae</taxon>
        <taxon>rosids</taxon>
        <taxon>malvids</taxon>
        <taxon>Brassicales</taxon>
        <taxon>Brassicaceae</taxon>
        <taxon>Brassiceae</taxon>
        <taxon>Brassica</taxon>
    </lineage>
</organism>
<evidence type="ECO:0000313" key="1">
    <source>
        <dbReference type="EMBL" id="KAF3488217.1"/>
    </source>
</evidence>
<dbReference type="EMBL" id="QGKX02002183">
    <property type="protein sequence ID" value="KAF3488217.1"/>
    <property type="molecule type" value="Genomic_DNA"/>
</dbReference>
<proteinExistence type="predicted"/>
<dbReference type="Proteomes" id="UP000712600">
    <property type="component" value="Unassembled WGS sequence"/>
</dbReference>
<dbReference type="AlphaFoldDB" id="A0A8S9N427"/>
<name>A0A8S9N427_BRACR</name>
<comment type="caution">
    <text evidence="1">The sequence shown here is derived from an EMBL/GenBank/DDBJ whole genome shotgun (WGS) entry which is preliminary data.</text>
</comment>